<dbReference type="PANTHER" id="PTHR11467">
    <property type="entry name" value="HISTONE H1"/>
    <property type="match status" value="1"/>
</dbReference>
<dbReference type="PANTHER" id="PTHR11467:SF109">
    <property type="entry name" value="H15 DOMAIN-CONTAINING PROTEIN"/>
    <property type="match status" value="1"/>
</dbReference>
<evidence type="ECO:0000313" key="7">
    <source>
        <dbReference type="Proteomes" id="UP000257109"/>
    </source>
</evidence>
<evidence type="ECO:0000259" key="5">
    <source>
        <dbReference type="PROSITE" id="PS51504"/>
    </source>
</evidence>
<dbReference type="GO" id="GO:0006334">
    <property type="term" value="P:nucleosome assembly"/>
    <property type="evidence" value="ECO:0007669"/>
    <property type="project" value="InterPro"/>
</dbReference>
<gene>
    <name evidence="6" type="primary">HMGIY2</name>
    <name evidence="6" type="ORF">CR513_24012</name>
</gene>
<reference evidence="6" key="1">
    <citation type="submission" date="2018-05" db="EMBL/GenBank/DDBJ databases">
        <title>Draft genome of Mucuna pruriens seed.</title>
        <authorList>
            <person name="Nnadi N.E."/>
            <person name="Vos R."/>
            <person name="Hasami M.H."/>
            <person name="Devisetty U.K."/>
            <person name="Aguiy J.C."/>
        </authorList>
    </citation>
    <scope>NUCLEOTIDE SEQUENCE [LARGE SCALE GENOMIC DNA]</scope>
    <source>
        <strain evidence="6">JCA_2017</strain>
    </source>
</reference>
<dbReference type="SMART" id="SM00526">
    <property type="entry name" value="H15"/>
    <property type="match status" value="1"/>
</dbReference>
<dbReference type="GO" id="GO:0045910">
    <property type="term" value="P:negative regulation of DNA recombination"/>
    <property type="evidence" value="ECO:0007669"/>
    <property type="project" value="TreeGrafter"/>
</dbReference>
<dbReference type="AlphaFoldDB" id="A0A371GT12"/>
<protein>
    <submittedName>
        <fullName evidence="6">HMG-Y-related protein A</fullName>
    </submittedName>
</protein>
<evidence type="ECO:0000256" key="4">
    <source>
        <dbReference type="SAM" id="MobiDB-lite"/>
    </source>
</evidence>
<dbReference type="Gene3D" id="1.10.10.10">
    <property type="entry name" value="Winged helix-like DNA-binding domain superfamily/Winged helix DNA-binding domain"/>
    <property type="match status" value="1"/>
</dbReference>
<keyword evidence="3" id="KW-0539">Nucleus</keyword>
<dbReference type="InterPro" id="IPR036390">
    <property type="entry name" value="WH_DNA-bd_sf"/>
</dbReference>
<dbReference type="PROSITE" id="PS51504">
    <property type="entry name" value="H15"/>
    <property type="match status" value="1"/>
</dbReference>
<keyword evidence="2" id="KW-0238">DNA-binding</keyword>
<dbReference type="GO" id="GO:0031492">
    <property type="term" value="F:nucleosomal DNA binding"/>
    <property type="evidence" value="ECO:0007669"/>
    <property type="project" value="TreeGrafter"/>
</dbReference>
<evidence type="ECO:0000256" key="2">
    <source>
        <dbReference type="ARBA" id="ARBA00023125"/>
    </source>
</evidence>
<evidence type="ECO:0000256" key="1">
    <source>
        <dbReference type="ARBA" id="ARBA00004123"/>
    </source>
</evidence>
<dbReference type="GO" id="GO:0000786">
    <property type="term" value="C:nucleosome"/>
    <property type="evidence" value="ECO:0007669"/>
    <property type="project" value="InterPro"/>
</dbReference>
<dbReference type="STRING" id="157652.A0A371GT12"/>
<feature type="domain" description="H15" evidence="5">
    <location>
        <begin position="79"/>
        <end position="151"/>
    </location>
</feature>
<dbReference type="Proteomes" id="UP000257109">
    <property type="component" value="Unassembled WGS sequence"/>
</dbReference>
<comment type="caution">
    <text evidence="6">The sequence shown here is derived from an EMBL/GenBank/DDBJ whole genome shotgun (WGS) entry which is preliminary data.</text>
</comment>
<dbReference type="GO" id="GO:0003690">
    <property type="term" value="F:double-stranded DNA binding"/>
    <property type="evidence" value="ECO:0007669"/>
    <property type="project" value="TreeGrafter"/>
</dbReference>
<dbReference type="GO" id="GO:0030261">
    <property type="term" value="P:chromosome condensation"/>
    <property type="evidence" value="ECO:0007669"/>
    <property type="project" value="TreeGrafter"/>
</dbReference>
<organism evidence="6 7">
    <name type="scientific">Mucuna pruriens</name>
    <name type="common">Velvet bean</name>
    <name type="synonym">Dolichos pruriens</name>
    <dbReference type="NCBI Taxonomy" id="157652"/>
    <lineage>
        <taxon>Eukaryota</taxon>
        <taxon>Viridiplantae</taxon>
        <taxon>Streptophyta</taxon>
        <taxon>Embryophyta</taxon>
        <taxon>Tracheophyta</taxon>
        <taxon>Spermatophyta</taxon>
        <taxon>Magnoliopsida</taxon>
        <taxon>eudicotyledons</taxon>
        <taxon>Gunneridae</taxon>
        <taxon>Pentapetalae</taxon>
        <taxon>rosids</taxon>
        <taxon>fabids</taxon>
        <taxon>Fabales</taxon>
        <taxon>Fabaceae</taxon>
        <taxon>Papilionoideae</taxon>
        <taxon>50 kb inversion clade</taxon>
        <taxon>NPAAA clade</taxon>
        <taxon>indigoferoid/millettioid clade</taxon>
        <taxon>Phaseoleae</taxon>
        <taxon>Mucuna</taxon>
    </lineage>
</organism>
<evidence type="ECO:0000256" key="3">
    <source>
        <dbReference type="ARBA" id="ARBA00023242"/>
    </source>
</evidence>
<dbReference type="InterPro" id="IPR005818">
    <property type="entry name" value="Histone_H1/H5_H15"/>
</dbReference>
<evidence type="ECO:0000313" key="6">
    <source>
        <dbReference type="EMBL" id="RDX93689.1"/>
    </source>
</evidence>
<proteinExistence type="predicted"/>
<dbReference type="EMBL" id="QJKJ01004552">
    <property type="protein sequence ID" value="RDX93689.1"/>
    <property type="molecule type" value="Genomic_DNA"/>
</dbReference>
<dbReference type="SUPFAM" id="SSF46785">
    <property type="entry name" value="Winged helix' DNA-binding domain"/>
    <property type="match status" value="1"/>
</dbReference>
<sequence>MRRKLTRVPHGGGASNFNNSIEAGYAMVKNHGQLSFMEKLRNSMLELASSKLRHPLSAEEINHIELHLPKFFHAFHTPNHPSYSEMIYGAMEALDKEGGSGSSIDSISSYIVSHYQDLPWAHERILCIHLGKLVSSGEILTNPSGSYSFPKDMKTPQLLLKHPCLGIDVTALDGYSLAIVARDNVETHTPFCKGERTKKFKVWRKNGVNLKKRKRPKSEGKTKETTGEPKHAKPRGRGRPPKTQLYLYPILHAMLI</sequence>
<name>A0A371GT12_MUCPR</name>
<dbReference type="GO" id="GO:0005730">
    <property type="term" value="C:nucleolus"/>
    <property type="evidence" value="ECO:0007669"/>
    <property type="project" value="TreeGrafter"/>
</dbReference>
<dbReference type="InterPro" id="IPR036388">
    <property type="entry name" value="WH-like_DNA-bd_sf"/>
</dbReference>
<feature type="compositionally biased region" description="Basic and acidic residues" evidence="4">
    <location>
        <begin position="217"/>
        <end position="231"/>
    </location>
</feature>
<dbReference type="OrthoDB" id="1110759at2759"/>
<dbReference type="Pfam" id="PF00538">
    <property type="entry name" value="Linker_histone"/>
    <property type="match status" value="1"/>
</dbReference>
<accession>A0A371GT12</accession>
<feature type="region of interest" description="Disordered" evidence="4">
    <location>
        <begin position="211"/>
        <end position="243"/>
    </location>
</feature>
<keyword evidence="7" id="KW-1185">Reference proteome</keyword>
<comment type="subcellular location">
    <subcellularLocation>
        <location evidence="1">Nucleus</location>
    </subcellularLocation>
</comment>
<feature type="non-terminal residue" evidence="6">
    <location>
        <position position="1"/>
    </location>
</feature>